<keyword evidence="2" id="KW-1185">Reference proteome</keyword>
<organism evidence="1 2">
    <name type="scientific">Helicobacter valdiviensis</name>
    <dbReference type="NCBI Taxonomy" id="1458358"/>
    <lineage>
        <taxon>Bacteria</taxon>
        <taxon>Pseudomonadati</taxon>
        <taxon>Campylobacterota</taxon>
        <taxon>Epsilonproteobacteria</taxon>
        <taxon>Campylobacterales</taxon>
        <taxon>Helicobacteraceae</taxon>
        <taxon>Helicobacter</taxon>
    </lineage>
</organism>
<evidence type="ECO:0000313" key="2">
    <source>
        <dbReference type="Proteomes" id="UP000249746"/>
    </source>
</evidence>
<dbReference type="AlphaFoldDB" id="A0A2W6MRD8"/>
<comment type="caution">
    <text evidence="1">The sequence shown here is derived from an EMBL/GenBank/DDBJ whole genome shotgun (WGS) entry which is preliminary data.</text>
</comment>
<feature type="non-terminal residue" evidence="1">
    <location>
        <position position="1"/>
    </location>
</feature>
<dbReference type="EMBL" id="NBIU01000109">
    <property type="protein sequence ID" value="PZT47137.1"/>
    <property type="molecule type" value="Genomic_DNA"/>
</dbReference>
<proteinExistence type="predicted"/>
<accession>A0A2W6MRD8</accession>
<protein>
    <submittedName>
        <fullName evidence="1">Uncharacterized protein</fullName>
    </submittedName>
</protein>
<name>A0A2W6MRD8_9HELI</name>
<dbReference type="RefSeq" id="WP_220083654.1">
    <property type="nucleotide sequence ID" value="NZ_NBIU01000109.1"/>
</dbReference>
<evidence type="ECO:0000313" key="1">
    <source>
        <dbReference type="EMBL" id="PZT47137.1"/>
    </source>
</evidence>
<reference evidence="1 2" key="1">
    <citation type="submission" date="2017-03" db="EMBL/GenBank/DDBJ databases">
        <title>Genomic and clinical evidence uncovers the enterohepatic species Helicobacter valdiviensis as a potential human intestinal pathogen.</title>
        <authorList>
            <person name="Fresia P."/>
            <person name="Jara R."/>
            <person name="Sierra R."/>
            <person name="Ferres I."/>
            <person name="Greif G."/>
            <person name="Iraola G."/>
            <person name="Collado L."/>
        </authorList>
    </citation>
    <scope>NUCLEOTIDE SEQUENCE [LARGE SCALE GENOMIC DNA]</scope>
    <source>
        <strain evidence="1 2">WBE14</strain>
    </source>
</reference>
<sequence length="249" mass="28399">FSKEILDLILKDFYNEKIIIDLQKSFDENGNFLYANLPETLKQSIAFLLAFSDENLGALEAILKNSNANNINGFDTIKPEINHIKAIQSKFQEDIKALGVKVAFLKKMENLINSYNNATNESHKLALQKEIEKGLATMNKYQEELKGYVAKGEYYLKDNAGIQQIGYVKLTNPFNLYYEENKENTIDQTITSPLKDINASMLDKQQVVLIKPAEEEKETLDEEKGVLNQRTCVVSENFKTNNPCMAQRI</sequence>
<dbReference type="Proteomes" id="UP000249746">
    <property type="component" value="Unassembled WGS sequence"/>
</dbReference>
<gene>
    <name evidence="1" type="ORF">B6S12_10690</name>
</gene>